<protein>
    <recommendedName>
        <fullName evidence="3">PRC-barrel domain containing protein</fullName>
    </recommendedName>
</protein>
<accession>A0ABD6AUA8</accession>
<reference evidence="1 2" key="1">
    <citation type="journal article" date="2019" name="Int. J. Syst. Evol. Microbiol.">
        <title>The Global Catalogue of Microorganisms (GCM) 10K type strain sequencing project: providing services to taxonomists for standard genome sequencing and annotation.</title>
        <authorList>
            <consortium name="The Broad Institute Genomics Platform"/>
            <consortium name="The Broad Institute Genome Sequencing Center for Infectious Disease"/>
            <person name="Wu L."/>
            <person name="Ma J."/>
        </authorList>
    </citation>
    <scope>NUCLEOTIDE SEQUENCE [LARGE SCALE GENOMIC DNA]</scope>
    <source>
        <strain evidence="1 2">CGMCC 1.12563</strain>
    </source>
</reference>
<dbReference type="EMBL" id="JBHUDC010000003">
    <property type="protein sequence ID" value="MFD1512823.1"/>
    <property type="molecule type" value="Genomic_DNA"/>
</dbReference>
<dbReference type="RefSeq" id="WP_250872799.1">
    <property type="nucleotide sequence ID" value="NZ_JALXFV010000003.1"/>
</dbReference>
<keyword evidence="2" id="KW-1185">Reference proteome</keyword>
<name>A0ABD6AUA8_9EURY</name>
<evidence type="ECO:0008006" key="3">
    <source>
        <dbReference type="Google" id="ProtNLM"/>
    </source>
</evidence>
<sequence>MDPELTFSPEDTGKEVVTAAGDVVGTVTETDETTATVAPHEAISPELLEQLGWDATERETYVLTADDVSGITEDTIQVGGTSWSQ</sequence>
<evidence type="ECO:0000313" key="1">
    <source>
        <dbReference type="EMBL" id="MFD1512823.1"/>
    </source>
</evidence>
<evidence type="ECO:0000313" key="2">
    <source>
        <dbReference type="Proteomes" id="UP001597187"/>
    </source>
</evidence>
<dbReference type="Proteomes" id="UP001597187">
    <property type="component" value="Unassembled WGS sequence"/>
</dbReference>
<proteinExistence type="predicted"/>
<comment type="caution">
    <text evidence="1">The sequence shown here is derived from an EMBL/GenBank/DDBJ whole genome shotgun (WGS) entry which is preliminary data.</text>
</comment>
<gene>
    <name evidence="1" type="ORF">ACFSBT_05940</name>
</gene>
<organism evidence="1 2">
    <name type="scientific">Halomarina rubra</name>
    <dbReference type="NCBI Taxonomy" id="2071873"/>
    <lineage>
        <taxon>Archaea</taxon>
        <taxon>Methanobacteriati</taxon>
        <taxon>Methanobacteriota</taxon>
        <taxon>Stenosarchaea group</taxon>
        <taxon>Halobacteria</taxon>
        <taxon>Halobacteriales</taxon>
        <taxon>Natronomonadaceae</taxon>
        <taxon>Halomarina</taxon>
    </lineage>
</organism>
<dbReference type="AlphaFoldDB" id="A0ABD6AUA8"/>